<dbReference type="EMBL" id="JBHRYH010000009">
    <property type="protein sequence ID" value="MFC3625356.1"/>
    <property type="molecule type" value="Genomic_DNA"/>
</dbReference>
<sequence>MQSHKLCMDNTLLSLELDLAKNVVAASRPLLQRFGYRDIEQLRGKPYSTLFPDQPSKGSQAMQPWSALQQGSAFSGQLQGVDQSGSELWLQVSFVPLLDEQQKLYGYLLVGFDVTDQLASSQRNSAVLQAIDRSMAIIEFTPDGKIVTTNDNFQQVTGYRADELKGRHHSMLCEPAFVQSAEYGKLWSSLQRGEYFAGRIQRRHRNGQVLWLEASYNPVLDSSGKIQSVIKFAADITAQVQQTNAERDAAMLAYHSSQQTLSLSDSGVKGVQQSIGEIQEMAGNMERAGQNIQSLGARSQEISSIVQTIRDIADQTNLLALNAAIEAARAGETGRGFAVVADEVRKLAERTASSTSEITRMVNDIQQQTTQAVANMQELLQQAQHSVNMVQAAGDTIGQIRDGAESVVDAVNQLAQMKH</sequence>
<dbReference type="SUPFAM" id="SSF58104">
    <property type="entry name" value="Methyl-accepting chemotaxis protein (MCP) signaling domain"/>
    <property type="match status" value="1"/>
</dbReference>
<dbReference type="InterPro" id="IPR013655">
    <property type="entry name" value="PAS_fold_3"/>
</dbReference>
<dbReference type="Pfam" id="PF08447">
    <property type="entry name" value="PAS_3"/>
    <property type="match status" value="1"/>
</dbReference>
<protein>
    <submittedName>
        <fullName evidence="6">Methyl-accepting chemotaxis protein</fullName>
    </submittedName>
</protein>
<reference evidence="7" key="1">
    <citation type="journal article" date="2019" name="Int. J. Syst. Evol. Microbiol.">
        <title>The Global Catalogue of Microorganisms (GCM) 10K type strain sequencing project: providing services to taxonomists for standard genome sequencing and annotation.</title>
        <authorList>
            <consortium name="The Broad Institute Genomics Platform"/>
            <consortium name="The Broad Institute Genome Sequencing Center for Infectious Disease"/>
            <person name="Wu L."/>
            <person name="Ma J."/>
        </authorList>
    </citation>
    <scope>NUCLEOTIDE SEQUENCE [LARGE SCALE GENOMIC DNA]</scope>
    <source>
        <strain evidence="7">KCTC 42195</strain>
    </source>
</reference>
<dbReference type="SMART" id="SM00086">
    <property type="entry name" value="PAC"/>
    <property type="match status" value="2"/>
</dbReference>
<gene>
    <name evidence="6" type="ORF">ACFOKJ_04235</name>
</gene>
<feature type="domain" description="Methyl-accepting transducer" evidence="3">
    <location>
        <begin position="248"/>
        <end position="419"/>
    </location>
</feature>
<dbReference type="Proteomes" id="UP001595636">
    <property type="component" value="Unassembled WGS sequence"/>
</dbReference>
<keyword evidence="1 2" id="KW-0807">Transducer</keyword>
<evidence type="ECO:0000259" key="4">
    <source>
        <dbReference type="PROSITE" id="PS50112"/>
    </source>
</evidence>
<dbReference type="NCBIfam" id="TIGR00229">
    <property type="entry name" value="sensory_box"/>
    <property type="match status" value="2"/>
</dbReference>
<keyword evidence="7" id="KW-1185">Reference proteome</keyword>
<feature type="domain" description="PAS" evidence="4">
    <location>
        <begin position="120"/>
        <end position="167"/>
    </location>
</feature>
<evidence type="ECO:0000259" key="5">
    <source>
        <dbReference type="PROSITE" id="PS50113"/>
    </source>
</evidence>
<dbReference type="SUPFAM" id="SSF55785">
    <property type="entry name" value="PYP-like sensor domain (PAS domain)"/>
    <property type="match status" value="2"/>
</dbReference>
<dbReference type="InterPro" id="IPR004089">
    <property type="entry name" value="MCPsignal_dom"/>
</dbReference>
<organism evidence="6 7">
    <name type="scientific">Vogesella amnigena</name>
    <dbReference type="NCBI Taxonomy" id="1507449"/>
    <lineage>
        <taxon>Bacteria</taxon>
        <taxon>Pseudomonadati</taxon>
        <taxon>Pseudomonadota</taxon>
        <taxon>Betaproteobacteria</taxon>
        <taxon>Neisseriales</taxon>
        <taxon>Chromobacteriaceae</taxon>
        <taxon>Vogesella</taxon>
    </lineage>
</organism>
<dbReference type="PROSITE" id="PS50113">
    <property type="entry name" value="PAC"/>
    <property type="match status" value="2"/>
</dbReference>
<evidence type="ECO:0000256" key="1">
    <source>
        <dbReference type="ARBA" id="ARBA00023224"/>
    </source>
</evidence>
<dbReference type="PANTHER" id="PTHR32089">
    <property type="entry name" value="METHYL-ACCEPTING CHEMOTAXIS PROTEIN MCPB"/>
    <property type="match status" value="1"/>
</dbReference>
<name>A0ABV7TRI7_9NEIS</name>
<dbReference type="SMART" id="SM00091">
    <property type="entry name" value="PAS"/>
    <property type="match status" value="1"/>
</dbReference>
<feature type="domain" description="PAC" evidence="5">
    <location>
        <begin position="74"/>
        <end position="126"/>
    </location>
</feature>
<dbReference type="Gene3D" id="1.10.287.950">
    <property type="entry name" value="Methyl-accepting chemotaxis protein"/>
    <property type="match status" value="1"/>
</dbReference>
<dbReference type="PROSITE" id="PS50111">
    <property type="entry name" value="CHEMOTAXIS_TRANSDUC_2"/>
    <property type="match status" value="1"/>
</dbReference>
<evidence type="ECO:0000256" key="2">
    <source>
        <dbReference type="PROSITE-ProRule" id="PRU00284"/>
    </source>
</evidence>
<dbReference type="RefSeq" id="WP_390276864.1">
    <property type="nucleotide sequence ID" value="NZ_JBHRYH010000009.1"/>
</dbReference>
<dbReference type="InterPro" id="IPR001610">
    <property type="entry name" value="PAC"/>
</dbReference>
<proteinExistence type="predicted"/>
<dbReference type="InterPro" id="IPR035965">
    <property type="entry name" value="PAS-like_dom_sf"/>
</dbReference>
<dbReference type="Pfam" id="PF13426">
    <property type="entry name" value="PAS_9"/>
    <property type="match status" value="1"/>
</dbReference>
<dbReference type="InterPro" id="IPR000014">
    <property type="entry name" value="PAS"/>
</dbReference>
<dbReference type="PROSITE" id="PS50112">
    <property type="entry name" value="PAS"/>
    <property type="match status" value="1"/>
</dbReference>
<dbReference type="CDD" id="cd11386">
    <property type="entry name" value="MCP_signal"/>
    <property type="match status" value="1"/>
</dbReference>
<evidence type="ECO:0000259" key="3">
    <source>
        <dbReference type="PROSITE" id="PS50111"/>
    </source>
</evidence>
<dbReference type="Pfam" id="PF00015">
    <property type="entry name" value="MCPsignal"/>
    <property type="match status" value="1"/>
</dbReference>
<dbReference type="SMART" id="SM00283">
    <property type="entry name" value="MA"/>
    <property type="match status" value="1"/>
</dbReference>
<dbReference type="PANTHER" id="PTHR32089:SF112">
    <property type="entry name" value="LYSOZYME-LIKE PROTEIN-RELATED"/>
    <property type="match status" value="1"/>
</dbReference>
<dbReference type="InterPro" id="IPR000700">
    <property type="entry name" value="PAS-assoc_C"/>
</dbReference>
<evidence type="ECO:0000313" key="7">
    <source>
        <dbReference type="Proteomes" id="UP001595636"/>
    </source>
</evidence>
<evidence type="ECO:0000313" key="6">
    <source>
        <dbReference type="EMBL" id="MFC3625356.1"/>
    </source>
</evidence>
<dbReference type="Gene3D" id="3.30.450.20">
    <property type="entry name" value="PAS domain"/>
    <property type="match status" value="2"/>
</dbReference>
<feature type="domain" description="PAC" evidence="5">
    <location>
        <begin position="194"/>
        <end position="248"/>
    </location>
</feature>
<accession>A0ABV7TRI7</accession>
<dbReference type="CDD" id="cd00130">
    <property type="entry name" value="PAS"/>
    <property type="match status" value="1"/>
</dbReference>
<comment type="caution">
    <text evidence="6">The sequence shown here is derived from an EMBL/GenBank/DDBJ whole genome shotgun (WGS) entry which is preliminary data.</text>
</comment>